<gene>
    <name evidence="1" type="ORF">MMAN_58000</name>
</gene>
<name>A0ABN6AJD3_MYCNT</name>
<protein>
    <recommendedName>
        <fullName evidence="3">AAA family ATPase</fullName>
    </recommendedName>
</protein>
<organism evidence="1 2">
    <name type="scientific">Mycobacterium mantenii</name>
    <dbReference type="NCBI Taxonomy" id="560555"/>
    <lineage>
        <taxon>Bacteria</taxon>
        <taxon>Bacillati</taxon>
        <taxon>Actinomycetota</taxon>
        <taxon>Actinomycetes</taxon>
        <taxon>Mycobacteriales</taxon>
        <taxon>Mycobacteriaceae</taxon>
        <taxon>Mycobacterium</taxon>
        <taxon>Mycobacterium avium complex (MAC)</taxon>
    </lineage>
</organism>
<sequence>MTTTPRVNGIVVDAPPDDGKTPVLADRLLTRSALLALPDPEPLIDNVLDQGTVALLYGPWGSGKSFIALDWASSVATNRPWQGRVTEQRRVLYVAAEGAYGLKGRLAAWETGWNTKIPDGSLDILPRPVNLINAADVANLSALIDWGGFSYVILDTLARCMVGADENSAKDCGLVVDALHRLRQHTPGGRGVIQGVHHTGKDGKTFRGSSAFEAGADTVYSVTLDGAVIVLDREKRKDGPEVDIHRLKLEAVEGTGSVIIGVSRAGTTPDRADKLLSHFRSHFGDRGAYTSQLFEGCEMLKSTFYRALSDLQERGEIINEGTDKRPFYKVATK</sequence>
<accession>A0ABN6AJD3</accession>
<dbReference type="SUPFAM" id="SSF52540">
    <property type="entry name" value="P-loop containing nucleoside triphosphate hydrolases"/>
    <property type="match status" value="1"/>
</dbReference>
<dbReference type="Proteomes" id="UP000465812">
    <property type="component" value="Chromosome"/>
</dbReference>
<evidence type="ECO:0008006" key="3">
    <source>
        <dbReference type="Google" id="ProtNLM"/>
    </source>
</evidence>
<keyword evidence="2" id="KW-1185">Reference proteome</keyword>
<evidence type="ECO:0000313" key="1">
    <source>
        <dbReference type="EMBL" id="BBY41666.1"/>
    </source>
</evidence>
<reference evidence="1 2" key="1">
    <citation type="journal article" date="2019" name="Emerg. Microbes Infect.">
        <title>Comprehensive subspecies identification of 175 nontuberculous mycobacteria species based on 7547 genomic profiles.</title>
        <authorList>
            <person name="Matsumoto Y."/>
            <person name="Kinjo T."/>
            <person name="Motooka D."/>
            <person name="Nabeya D."/>
            <person name="Jung N."/>
            <person name="Uechi K."/>
            <person name="Horii T."/>
            <person name="Iida T."/>
            <person name="Fujita J."/>
            <person name="Nakamura S."/>
        </authorList>
    </citation>
    <scope>NUCLEOTIDE SEQUENCE [LARGE SCALE GENOMIC DNA]</scope>
    <source>
        <strain evidence="1 2">JCM 18113</strain>
    </source>
</reference>
<dbReference type="InterPro" id="IPR027417">
    <property type="entry name" value="P-loop_NTPase"/>
</dbReference>
<dbReference type="EMBL" id="AP022590">
    <property type="protein sequence ID" value="BBY41666.1"/>
    <property type="molecule type" value="Genomic_DNA"/>
</dbReference>
<dbReference type="Gene3D" id="3.40.50.300">
    <property type="entry name" value="P-loop containing nucleotide triphosphate hydrolases"/>
    <property type="match status" value="1"/>
</dbReference>
<proteinExistence type="predicted"/>
<dbReference type="Pfam" id="PF13481">
    <property type="entry name" value="AAA_25"/>
    <property type="match status" value="1"/>
</dbReference>
<dbReference type="RefSeq" id="WP_163650919.1">
    <property type="nucleotide sequence ID" value="NZ_AP022590.1"/>
</dbReference>
<evidence type="ECO:0000313" key="2">
    <source>
        <dbReference type="Proteomes" id="UP000465812"/>
    </source>
</evidence>